<dbReference type="EMBL" id="CAEZUI010000004">
    <property type="protein sequence ID" value="CAB4587741.1"/>
    <property type="molecule type" value="Genomic_DNA"/>
</dbReference>
<protein>
    <submittedName>
        <fullName evidence="1">Unannotated protein</fullName>
    </submittedName>
</protein>
<reference evidence="1" key="1">
    <citation type="submission" date="2020-05" db="EMBL/GenBank/DDBJ databases">
        <authorList>
            <person name="Chiriac C."/>
            <person name="Salcher M."/>
            <person name="Ghai R."/>
            <person name="Kavagutti S V."/>
        </authorList>
    </citation>
    <scope>NUCLEOTIDE SEQUENCE</scope>
</reference>
<proteinExistence type="predicted"/>
<gene>
    <name evidence="1" type="ORF">UFOPK1807_00073</name>
</gene>
<accession>A0A6J6FFQ4</accession>
<evidence type="ECO:0000313" key="1">
    <source>
        <dbReference type="EMBL" id="CAB4587741.1"/>
    </source>
</evidence>
<organism evidence="1">
    <name type="scientific">freshwater metagenome</name>
    <dbReference type="NCBI Taxonomy" id="449393"/>
    <lineage>
        <taxon>unclassified sequences</taxon>
        <taxon>metagenomes</taxon>
        <taxon>ecological metagenomes</taxon>
    </lineage>
</organism>
<dbReference type="AlphaFoldDB" id="A0A6J6FFQ4"/>
<name>A0A6J6FFQ4_9ZZZZ</name>
<sequence>MFRKVALAAIAAVLVAGTTFAIPANAATKISNGVACSKINATTKSGGYTYKCARNLLVPNSKLTWLSSDCISLSKAWAASKANLPKIKTTSDTALAALDADIVVQQTAADKATALIAEYQGKITTIKAALVTLKADTVNLTKNKATIDKYEGAIKSYEAAIKGQSTVGRQLDRTKAARALAQNTYSNAQAEVNSGFQMAKLICTKGY</sequence>